<gene>
    <name evidence="3" type="ORF">PoB_007568100</name>
</gene>
<evidence type="ECO:0000313" key="3">
    <source>
        <dbReference type="EMBL" id="GFO49176.1"/>
    </source>
</evidence>
<reference evidence="3 4" key="1">
    <citation type="journal article" date="2021" name="Elife">
        <title>Chloroplast acquisition without the gene transfer in kleptoplastic sea slugs, Plakobranchus ocellatus.</title>
        <authorList>
            <person name="Maeda T."/>
            <person name="Takahashi S."/>
            <person name="Yoshida T."/>
            <person name="Shimamura S."/>
            <person name="Takaki Y."/>
            <person name="Nagai Y."/>
            <person name="Toyoda A."/>
            <person name="Suzuki Y."/>
            <person name="Arimoto A."/>
            <person name="Ishii H."/>
            <person name="Satoh N."/>
            <person name="Nishiyama T."/>
            <person name="Hasebe M."/>
            <person name="Maruyama T."/>
            <person name="Minagawa J."/>
            <person name="Obokata J."/>
            <person name="Shigenobu S."/>
        </authorList>
    </citation>
    <scope>NUCLEOTIDE SEQUENCE [LARGE SCALE GENOMIC DNA]</scope>
</reference>
<feature type="domain" description="BESS" evidence="2">
    <location>
        <begin position="91"/>
        <end position="118"/>
    </location>
</feature>
<feature type="compositionally biased region" description="Polar residues" evidence="1">
    <location>
        <begin position="40"/>
        <end position="52"/>
    </location>
</feature>
<keyword evidence="4" id="KW-1185">Reference proteome</keyword>
<proteinExistence type="predicted"/>
<dbReference type="Proteomes" id="UP000735302">
    <property type="component" value="Unassembled WGS sequence"/>
</dbReference>
<dbReference type="GO" id="GO:0003677">
    <property type="term" value="F:DNA binding"/>
    <property type="evidence" value="ECO:0007669"/>
    <property type="project" value="InterPro"/>
</dbReference>
<evidence type="ECO:0000259" key="2">
    <source>
        <dbReference type="Pfam" id="PF02944"/>
    </source>
</evidence>
<evidence type="ECO:0000313" key="4">
    <source>
        <dbReference type="Proteomes" id="UP000735302"/>
    </source>
</evidence>
<protein>
    <recommendedName>
        <fullName evidence="2">BESS domain-containing protein</fullName>
    </recommendedName>
</protein>
<dbReference type="InterPro" id="IPR004210">
    <property type="entry name" value="BESS_motif"/>
</dbReference>
<dbReference type="Pfam" id="PF02944">
    <property type="entry name" value="BESS"/>
    <property type="match status" value="1"/>
</dbReference>
<evidence type="ECO:0000256" key="1">
    <source>
        <dbReference type="SAM" id="MobiDB-lite"/>
    </source>
</evidence>
<comment type="caution">
    <text evidence="3">The sequence shown here is derived from an EMBL/GenBank/DDBJ whole genome shotgun (WGS) entry which is preliminary data.</text>
</comment>
<sequence length="170" mass="19121">MDSIMRKSSGGKKKPPTSSSNSDILTAAIEQSGIAEDIVSEQTPSTRMSSVSKKPKTLPQKTSIDMYCEAVTKMIENKEEPRPENPEVGWFRSLLPQIELLSPMDLLAFKTEVQQILYRCVKYPGMQGQGQYPNMQGQGQYTVMQGHGQTAQQRQLHYASQNQQGNWEHQ</sequence>
<dbReference type="EMBL" id="BLXT01008461">
    <property type="protein sequence ID" value="GFO49176.1"/>
    <property type="molecule type" value="Genomic_DNA"/>
</dbReference>
<dbReference type="AlphaFoldDB" id="A0AAV4DYK4"/>
<organism evidence="3 4">
    <name type="scientific">Plakobranchus ocellatus</name>
    <dbReference type="NCBI Taxonomy" id="259542"/>
    <lineage>
        <taxon>Eukaryota</taxon>
        <taxon>Metazoa</taxon>
        <taxon>Spiralia</taxon>
        <taxon>Lophotrochozoa</taxon>
        <taxon>Mollusca</taxon>
        <taxon>Gastropoda</taxon>
        <taxon>Heterobranchia</taxon>
        <taxon>Euthyneura</taxon>
        <taxon>Panpulmonata</taxon>
        <taxon>Sacoglossa</taxon>
        <taxon>Placobranchoidea</taxon>
        <taxon>Plakobranchidae</taxon>
        <taxon>Plakobranchus</taxon>
    </lineage>
</organism>
<feature type="region of interest" description="Disordered" evidence="1">
    <location>
        <begin position="145"/>
        <end position="170"/>
    </location>
</feature>
<feature type="region of interest" description="Disordered" evidence="1">
    <location>
        <begin position="1"/>
        <end position="59"/>
    </location>
</feature>
<name>A0AAV4DYK4_9GAST</name>
<accession>A0AAV4DYK4</accession>